<dbReference type="Pfam" id="PF19054">
    <property type="entry name" value="DUF5753"/>
    <property type="match status" value="1"/>
</dbReference>
<keyword evidence="3" id="KW-1185">Reference proteome</keyword>
<comment type="caution">
    <text evidence="2">The sequence shown here is derived from an EMBL/GenBank/DDBJ whole genome shotgun (WGS) entry which is preliminary data.</text>
</comment>
<evidence type="ECO:0000259" key="1">
    <source>
        <dbReference type="PROSITE" id="PS50943"/>
    </source>
</evidence>
<proteinExistence type="predicted"/>
<dbReference type="Proteomes" id="UP001595891">
    <property type="component" value="Unassembled WGS sequence"/>
</dbReference>
<dbReference type="RefSeq" id="WP_262844678.1">
    <property type="nucleotide sequence ID" value="NZ_JANZYP010000031.1"/>
</dbReference>
<sequence>MRRRRLAAELRQLREERGFTLEQVAEEIDWHATKLSRIETAKRAAQPSDVRALLALYEVAKEAAEPLLALAREARQRSWWQAYGEAVPESFQVYLGLESEASSLRVYEAEFVPGLLQTEEYALALHRAVQIGVGETEIEQMVAVRMARQELLLTDEAPRLWMVVNEAVIRRMVGGPEVMGAQLARLIDATKMRNLTLQILPFSVGAHPAMGGGFRIIDFEAGADDVVYIEYPTGSLYLEKKREVDSYTLMFDHLRATALPIDASRALIEQVYDE</sequence>
<dbReference type="EMBL" id="JBHSFN010000003">
    <property type="protein sequence ID" value="MFC4585938.1"/>
    <property type="molecule type" value="Genomic_DNA"/>
</dbReference>
<name>A0ABV9E9H1_9ACTN</name>
<dbReference type="InterPro" id="IPR010982">
    <property type="entry name" value="Lambda_DNA-bd_dom_sf"/>
</dbReference>
<reference evidence="3" key="1">
    <citation type="journal article" date="2019" name="Int. J. Syst. Evol. Microbiol.">
        <title>The Global Catalogue of Microorganisms (GCM) 10K type strain sequencing project: providing services to taxonomists for standard genome sequencing and annotation.</title>
        <authorList>
            <consortium name="The Broad Institute Genomics Platform"/>
            <consortium name="The Broad Institute Genome Sequencing Center for Infectious Disease"/>
            <person name="Wu L."/>
            <person name="Ma J."/>
        </authorList>
    </citation>
    <scope>NUCLEOTIDE SEQUENCE [LARGE SCALE GENOMIC DNA]</scope>
    <source>
        <strain evidence="3">CCUG 49560</strain>
    </source>
</reference>
<organism evidence="2 3">
    <name type="scientific">Sphaerisporangium corydalis</name>
    <dbReference type="NCBI Taxonomy" id="1441875"/>
    <lineage>
        <taxon>Bacteria</taxon>
        <taxon>Bacillati</taxon>
        <taxon>Actinomycetota</taxon>
        <taxon>Actinomycetes</taxon>
        <taxon>Streptosporangiales</taxon>
        <taxon>Streptosporangiaceae</taxon>
        <taxon>Sphaerisporangium</taxon>
    </lineage>
</organism>
<dbReference type="InterPro" id="IPR001387">
    <property type="entry name" value="Cro/C1-type_HTH"/>
</dbReference>
<gene>
    <name evidence="2" type="ORF">ACFO8L_07640</name>
</gene>
<evidence type="ECO:0000313" key="3">
    <source>
        <dbReference type="Proteomes" id="UP001595891"/>
    </source>
</evidence>
<dbReference type="Pfam" id="PF13560">
    <property type="entry name" value="HTH_31"/>
    <property type="match status" value="1"/>
</dbReference>
<dbReference type="InterPro" id="IPR043917">
    <property type="entry name" value="DUF5753"/>
</dbReference>
<dbReference type="PROSITE" id="PS50943">
    <property type="entry name" value="HTH_CROC1"/>
    <property type="match status" value="1"/>
</dbReference>
<dbReference type="SUPFAM" id="SSF47413">
    <property type="entry name" value="lambda repressor-like DNA-binding domains"/>
    <property type="match status" value="1"/>
</dbReference>
<dbReference type="SMART" id="SM00530">
    <property type="entry name" value="HTH_XRE"/>
    <property type="match status" value="1"/>
</dbReference>
<feature type="domain" description="HTH cro/C1-type" evidence="1">
    <location>
        <begin position="10"/>
        <end position="64"/>
    </location>
</feature>
<dbReference type="CDD" id="cd00093">
    <property type="entry name" value="HTH_XRE"/>
    <property type="match status" value="1"/>
</dbReference>
<evidence type="ECO:0000313" key="2">
    <source>
        <dbReference type="EMBL" id="MFC4585938.1"/>
    </source>
</evidence>
<protein>
    <submittedName>
        <fullName evidence="2">Helix-turn-helix domain-containing protein</fullName>
    </submittedName>
</protein>
<dbReference type="Gene3D" id="1.10.260.40">
    <property type="entry name" value="lambda repressor-like DNA-binding domains"/>
    <property type="match status" value="1"/>
</dbReference>
<accession>A0ABV9E9H1</accession>